<keyword evidence="3 8" id="KW-0805">Transcription regulation</keyword>
<dbReference type="PANTHER" id="PTHR30437">
    <property type="entry name" value="TRANSCRIPTION ELONGATION FACTOR GREA"/>
    <property type="match status" value="1"/>
</dbReference>
<feature type="domain" description="Transcription elongation factor GreA/GreB C-terminal" evidence="10">
    <location>
        <begin position="82"/>
        <end position="155"/>
    </location>
</feature>
<dbReference type="GO" id="GO:0070063">
    <property type="term" value="F:RNA polymerase binding"/>
    <property type="evidence" value="ECO:0007669"/>
    <property type="project" value="InterPro"/>
</dbReference>
<evidence type="ECO:0000256" key="6">
    <source>
        <dbReference type="ARBA" id="ARBA00024916"/>
    </source>
</evidence>
<dbReference type="EMBL" id="PDJD01000001">
    <property type="protein sequence ID" value="PFG20432.1"/>
    <property type="molecule type" value="Genomic_DNA"/>
</dbReference>
<dbReference type="AlphaFoldDB" id="A0A2A9D3A4"/>
<dbReference type="OrthoDB" id="9797227at2"/>
<dbReference type="FunFam" id="1.10.287.180:FF:000001">
    <property type="entry name" value="Transcription elongation factor GreA"/>
    <property type="match status" value="1"/>
</dbReference>
<feature type="region of interest" description="Disordered" evidence="9">
    <location>
        <begin position="38"/>
        <end position="60"/>
    </location>
</feature>
<keyword evidence="5 8" id="KW-0804">Transcription</keyword>
<dbReference type="GO" id="GO:0006354">
    <property type="term" value="P:DNA-templated transcription elongation"/>
    <property type="evidence" value="ECO:0007669"/>
    <property type="project" value="TreeGrafter"/>
</dbReference>
<dbReference type="InterPro" id="IPR018151">
    <property type="entry name" value="TF_GreA/GreB_CS"/>
</dbReference>
<reference evidence="12 13" key="1">
    <citation type="submission" date="2017-10" db="EMBL/GenBank/DDBJ databases">
        <title>Sequencing the genomes of 1000 actinobacteria strains.</title>
        <authorList>
            <person name="Klenk H.-P."/>
        </authorList>
    </citation>
    <scope>NUCLEOTIDE SEQUENCE [LARGE SCALE GENOMIC DNA]</scope>
    <source>
        <strain evidence="12 13">DSM 21801</strain>
    </source>
</reference>
<organism evidence="12 13">
    <name type="scientific">Serinibacter salmoneus</name>
    <dbReference type="NCBI Taxonomy" id="556530"/>
    <lineage>
        <taxon>Bacteria</taxon>
        <taxon>Bacillati</taxon>
        <taxon>Actinomycetota</taxon>
        <taxon>Actinomycetes</taxon>
        <taxon>Micrococcales</taxon>
        <taxon>Beutenbergiaceae</taxon>
        <taxon>Serinibacter</taxon>
    </lineage>
</organism>
<gene>
    <name evidence="8" type="primary">greA</name>
    <name evidence="12" type="ORF">ATL40_2030</name>
</gene>
<keyword evidence="12" id="KW-0648">Protein biosynthesis</keyword>
<dbReference type="HAMAP" id="MF_00105">
    <property type="entry name" value="GreA_GreB"/>
    <property type="match status" value="1"/>
</dbReference>
<proteinExistence type="inferred from homology"/>
<comment type="similarity">
    <text evidence="1 8">Belongs to the GreA/GreB family.</text>
</comment>
<evidence type="ECO:0000256" key="3">
    <source>
        <dbReference type="ARBA" id="ARBA00023015"/>
    </source>
</evidence>
<dbReference type="RefSeq" id="WP_098469416.1">
    <property type="nucleotide sequence ID" value="NZ_PDJD01000001.1"/>
</dbReference>
<dbReference type="Pfam" id="PF01272">
    <property type="entry name" value="GreA_GreB"/>
    <property type="match status" value="1"/>
</dbReference>
<dbReference type="InterPro" id="IPR028624">
    <property type="entry name" value="Tscrpt_elong_fac_GreA/B"/>
</dbReference>
<evidence type="ECO:0000313" key="13">
    <source>
        <dbReference type="Proteomes" id="UP000224915"/>
    </source>
</evidence>
<evidence type="ECO:0000259" key="10">
    <source>
        <dbReference type="Pfam" id="PF01272"/>
    </source>
</evidence>
<dbReference type="InterPro" id="IPR023459">
    <property type="entry name" value="Tscrpt_elong_fac_GreA/B_fam"/>
</dbReference>
<evidence type="ECO:0000256" key="2">
    <source>
        <dbReference type="ARBA" id="ARBA00013729"/>
    </source>
</evidence>
<evidence type="ECO:0000256" key="5">
    <source>
        <dbReference type="ARBA" id="ARBA00023163"/>
    </source>
</evidence>
<dbReference type="NCBIfam" id="NF001262">
    <property type="entry name" value="PRK00226.1-3"/>
    <property type="match status" value="1"/>
</dbReference>
<dbReference type="Gene3D" id="1.10.287.180">
    <property type="entry name" value="Transcription elongation factor, GreA/GreB, N-terminal domain"/>
    <property type="match status" value="1"/>
</dbReference>
<dbReference type="InterPro" id="IPR036805">
    <property type="entry name" value="Tscrpt_elong_fac_GreA/B_N_sf"/>
</dbReference>
<keyword evidence="4 8" id="KW-0238">DNA-binding</keyword>
<evidence type="ECO:0000256" key="1">
    <source>
        <dbReference type="ARBA" id="ARBA00008213"/>
    </source>
</evidence>
<dbReference type="Pfam" id="PF03449">
    <property type="entry name" value="GreA_GreB_N"/>
    <property type="match status" value="1"/>
</dbReference>
<dbReference type="Proteomes" id="UP000224915">
    <property type="component" value="Unassembled WGS sequence"/>
</dbReference>
<dbReference type="PANTHER" id="PTHR30437:SF4">
    <property type="entry name" value="TRANSCRIPTION ELONGATION FACTOR GREA"/>
    <property type="match status" value="1"/>
</dbReference>
<dbReference type="InterPro" id="IPR036953">
    <property type="entry name" value="GreA/GreB_C_sf"/>
</dbReference>
<evidence type="ECO:0000256" key="7">
    <source>
        <dbReference type="ARBA" id="ARBA00030776"/>
    </source>
</evidence>
<dbReference type="SUPFAM" id="SSF54534">
    <property type="entry name" value="FKBP-like"/>
    <property type="match status" value="1"/>
</dbReference>
<protein>
    <recommendedName>
        <fullName evidence="2 8">Transcription elongation factor GreA</fullName>
    </recommendedName>
    <alternativeName>
        <fullName evidence="7 8">Transcript cleavage factor GreA</fullName>
    </alternativeName>
</protein>
<evidence type="ECO:0000313" key="12">
    <source>
        <dbReference type="EMBL" id="PFG20432.1"/>
    </source>
</evidence>
<evidence type="ECO:0000256" key="8">
    <source>
        <dbReference type="HAMAP-Rule" id="MF_00105"/>
    </source>
</evidence>
<accession>A0A2A9D3A4</accession>
<dbReference type="InterPro" id="IPR001437">
    <property type="entry name" value="Tscrpt_elong_fac_GreA/B_C"/>
</dbReference>
<name>A0A2A9D3A4_9MICO</name>
<dbReference type="GO" id="GO:0003677">
    <property type="term" value="F:DNA binding"/>
    <property type="evidence" value="ECO:0007669"/>
    <property type="project" value="UniProtKB-UniRule"/>
</dbReference>
<evidence type="ECO:0000256" key="4">
    <source>
        <dbReference type="ARBA" id="ARBA00023125"/>
    </source>
</evidence>
<feature type="domain" description="Transcription elongation factor GreA/GreB N-terminal" evidence="11">
    <location>
        <begin position="6"/>
        <end position="75"/>
    </location>
</feature>
<dbReference type="PIRSF" id="PIRSF006092">
    <property type="entry name" value="GreA_GreB"/>
    <property type="match status" value="1"/>
</dbReference>
<comment type="function">
    <text evidence="6 8">Necessary for efficient RNA polymerase transcription elongation past template-encoded arresting sites. The arresting sites in DNA have the property of trapping a certain fraction of elongating RNA polymerases that pass through, resulting in locked ternary complexes. Cleavage of the nascent transcript by cleavage factors such as GreA or GreB allows the resumption of elongation from the new 3'terminus. GreA releases sequences of 2 to 3 nucleotides.</text>
</comment>
<evidence type="ECO:0000259" key="11">
    <source>
        <dbReference type="Pfam" id="PF03449"/>
    </source>
</evidence>
<comment type="caution">
    <text evidence="12">The sequence shown here is derived from an EMBL/GenBank/DDBJ whole genome shotgun (WGS) entry which is preliminary data.</text>
</comment>
<evidence type="ECO:0000256" key="9">
    <source>
        <dbReference type="SAM" id="MobiDB-lite"/>
    </source>
</evidence>
<dbReference type="InterPro" id="IPR022691">
    <property type="entry name" value="Tscrpt_elong_fac_GreA/B_N"/>
</dbReference>
<dbReference type="Gene3D" id="3.10.50.30">
    <property type="entry name" value="Transcription elongation factor, GreA/GreB, C-terminal domain"/>
    <property type="match status" value="1"/>
</dbReference>
<dbReference type="SUPFAM" id="SSF46557">
    <property type="entry name" value="GreA transcript cleavage protein, N-terminal domain"/>
    <property type="match status" value="1"/>
</dbReference>
<sequence length="159" mass="16996">MPETTWLTKDAYDRLKNELDYLSGPGRSEITARIEQARSEGDLKENGGYHAAREEQGKAEARIRQLQEILRNAEVGDAPPDDGVVEPGMVVTAVVGGEEMEFLFGSRESAQGVDIDVFSPSSALGAAINGKKAGDSTAYTTPRGAEIPVEIKAAKPFSA</sequence>
<keyword evidence="13" id="KW-1185">Reference proteome</keyword>
<dbReference type="GO" id="GO:0032784">
    <property type="term" value="P:regulation of DNA-templated transcription elongation"/>
    <property type="evidence" value="ECO:0007669"/>
    <property type="project" value="UniProtKB-UniRule"/>
</dbReference>
<keyword evidence="12" id="KW-0251">Elongation factor</keyword>
<dbReference type="GO" id="GO:0003746">
    <property type="term" value="F:translation elongation factor activity"/>
    <property type="evidence" value="ECO:0007669"/>
    <property type="project" value="UniProtKB-KW"/>
</dbReference>
<dbReference type="PROSITE" id="PS00829">
    <property type="entry name" value="GREAB_1"/>
    <property type="match status" value="1"/>
</dbReference>